<sequence length="191" mass="20654">MGLTCEQPPGLLRLRSDWPMRRGPEAEAEELCAAVAVWQPVRRAVMRRAIYQARCLGPWSLAGPRSVATSTATLALNPAAVRARHAVTDRKPLHSNGPAAVPFTLRHRRAFDPCAAPVRAAKIHTSVPPHAGQPLVLLVVRRTPAKRPRDVLAMVWSATSQIRLPILVTASSAGAGGIHLARLAATRDWDC</sequence>
<dbReference type="AlphaFoldDB" id="A0A1M6JQF9"/>
<proteinExistence type="predicted"/>
<evidence type="ECO:0000313" key="1">
    <source>
        <dbReference type="EMBL" id="SHJ48947.1"/>
    </source>
</evidence>
<name>A0A1M6JQF9_9BRAD</name>
<protein>
    <submittedName>
        <fullName evidence="1">Uncharacterized protein</fullName>
    </submittedName>
</protein>
<reference evidence="1 2" key="1">
    <citation type="submission" date="2016-11" db="EMBL/GenBank/DDBJ databases">
        <authorList>
            <person name="Jaros S."/>
            <person name="Januszkiewicz K."/>
            <person name="Wedrychowicz H."/>
        </authorList>
    </citation>
    <scope>NUCLEOTIDE SEQUENCE [LARGE SCALE GENOMIC DNA]</scope>
    <source>
        <strain evidence="1 2">GAS499</strain>
    </source>
</reference>
<organism evidence="1 2">
    <name type="scientific">Bradyrhizobium lablabi</name>
    <dbReference type="NCBI Taxonomy" id="722472"/>
    <lineage>
        <taxon>Bacteria</taxon>
        <taxon>Pseudomonadati</taxon>
        <taxon>Pseudomonadota</taxon>
        <taxon>Alphaproteobacteria</taxon>
        <taxon>Hyphomicrobiales</taxon>
        <taxon>Nitrobacteraceae</taxon>
        <taxon>Bradyrhizobium</taxon>
    </lineage>
</organism>
<gene>
    <name evidence="1" type="ORF">SAMN05444159_0747</name>
</gene>
<accession>A0A1M6JQF9</accession>
<dbReference type="Proteomes" id="UP000189935">
    <property type="component" value="Chromosome I"/>
</dbReference>
<dbReference type="EMBL" id="LT670844">
    <property type="protein sequence ID" value="SHJ48947.1"/>
    <property type="molecule type" value="Genomic_DNA"/>
</dbReference>
<evidence type="ECO:0000313" key="2">
    <source>
        <dbReference type="Proteomes" id="UP000189935"/>
    </source>
</evidence>